<dbReference type="InterPro" id="IPR036291">
    <property type="entry name" value="NAD(P)-bd_dom_sf"/>
</dbReference>
<dbReference type="OrthoDB" id="10262413at2759"/>
<dbReference type="EMBL" id="KV878211">
    <property type="protein sequence ID" value="OJJ37240.1"/>
    <property type="molecule type" value="Genomic_DNA"/>
</dbReference>
<accession>A0A1L9RQK5</accession>
<gene>
    <name evidence="2" type="ORF">ASPWEDRAFT_170727</name>
</gene>
<evidence type="ECO:0000313" key="2">
    <source>
        <dbReference type="EMBL" id="OJJ37240.1"/>
    </source>
</evidence>
<sequence>MSRNILITGASGYLGGTLLARWKSAQLPPYSKLYALVRSEEQGEAVKQYEAEPLIGNLKDHGSIIQSIVSRKITIIYFLVDAYSSQYQPAMIQALGEVKKQTGQEVHFLHTTGAKQFSRHAGISTEYPLLDTDPKLYDIQKDAVTSHEFFVQSMKTNRIVIDTAEEYGVRSYIFAPCIVYGEGEGFGNRISIQDVAIVKAAKKIRQVYKVDSDHPTWPVCHIIDTINLYLHILRKILTGDDIGHGKHGYFLAASGSMPWEDIYSAMAKALAKRGIVDYATVKQADDAALAQMGKALEVEPSDVPVLLGGKCTFTAVHGQQIGWKAQYPPEHILEAADDEVELILKSLEVDDSRTNVR</sequence>
<name>A0A1L9RQK5_ASPWE</name>
<dbReference type="PANTHER" id="PTHR48079:SF6">
    <property type="entry name" value="NAD(P)-BINDING DOMAIN-CONTAINING PROTEIN-RELATED"/>
    <property type="match status" value="1"/>
</dbReference>
<feature type="domain" description="NAD-dependent epimerase/dehydratase" evidence="1">
    <location>
        <begin position="5"/>
        <end position="237"/>
    </location>
</feature>
<keyword evidence="3" id="KW-1185">Reference proteome</keyword>
<evidence type="ECO:0000313" key="3">
    <source>
        <dbReference type="Proteomes" id="UP000184383"/>
    </source>
</evidence>
<reference evidence="3" key="1">
    <citation type="journal article" date="2017" name="Genome Biol.">
        <title>Comparative genomics reveals high biological diversity and specific adaptations in the industrially and medically important fungal genus Aspergillus.</title>
        <authorList>
            <person name="de Vries R.P."/>
            <person name="Riley R."/>
            <person name="Wiebenga A."/>
            <person name="Aguilar-Osorio G."/>
            <person name="Amillis S."/>
            <person name="Uchima C.A."/>
            <person name="Anderluh G."/>
            <person name="Asadollahi M."/>
            <person name="Askin M."/>
            <person name="Barry K."/>
            <person name="Battaglia E."/>
            <person name="Bayram O."/>
            <person name="Benocci T."/>
            <person name="Braus-Stromeyer S.A."/>
            <person name="Caldana C."/>
            <person name="Canovas D."/>
            <person name="Cerqueira G.C."/>
            <person name="Chen F."/>
            <person name="Chen W."/>
            <person name="Choi C."/>
            <person name="Clum A."/>
            <person name="Dos Santos R.A."/>
            <person name="Damasio A.R."/>
            <person name="Diallinas G."/>
            <person name="Emri T."/>
            <person name="Fekete E."/>
            <person name="Flipphi M."/>
            <person name="Freyberg S."/>
            <person name="Gallo A."/>
            <person name="Gournas C."/>
            <person name="Habgood R."/>
            <person name="Hainaut M."/>
            <person name="Harispe M.L."/>
            <person name="Henrissat B."/>
            <person name="Hilden K.S."/>
            <person name="Hope R."/>
            <person name="Hossain A."/>
            <person name="Karabika E."/>
            <person name="Karaffa L."/>
            <person name="Karanyi Z."/>
            <person name="Krasevec N."/>
            <person name="Kuo A."/>
            <person name="Kusch H."/>
            <person name="LaButti K."/>
            <person name="Lagendijk E.L."/>
            <person name="Lapidus A."/>
            <person name="Levasseur A."/>
            <person name="Lindquist E."/>
            <person name="Lipzen A."/>
            <person name="Logrieco A.F."/>
            <person name="MacCabe A."/>
            <person name="Maekelae M.R."/>
            <person name="Malavazi I."/>
            <person name="Melin P."/>
            <person name="Meyer V."/>
            <person name="Mielnichuk N."/>
            <person name="Miskei M."/>
            <person name="Molnar A.P."/>
            <person name="Mule G."/>
            <person name="Ngan C.Y."/>
            <person name="Orejas M."/>
            <person name="Orosz E."/>
            <person name="Ouedraogo J.P."/>
            <person name="Overkamp K.M."/>
            <person name="Park H.-S."/>
            <person name="Perrone G."/>
            <person name="Piumi F."/>
            <person name="Punt P.J."/>
            <person name="Ram A.F."/>
            <person name="Ramon A."/>
            <person name="Rauscher S."/>
            <person name="Record E."/>
            <person name="Riano-Pachon D.M."/>
            <person name="Robert V."/>
            <person name="Roehrig J."/>
            <person name="Ruller R."/>
            <person name="Salamov A."/>
            <person name="Salih N.S."/>
            <person name="Samson R.A."/>
            <person name="Sandor E."/>
            <person name="Sanguinetti M."/>
            <person name="Schuetze T."/>
            <person name="Sepcic K."/>
            <person name="Shelest E."/>
            <person name="Sherlock G."/>
            <person name="Sophianopoulou V."/>
            <person name="Squina F.M."/>
            <person name="Sun H."/>
            <person name="Susca A."/>
            <person name="Todd R.B."/>
            <person name="Tsang A."/>
            <person name="Unkles S.E."/>
            <person name="van de Wiele N."/>
            <person name="van Rossen-Uffink D."/>
            <person name="Oliveira J.V."/>
            <person name="Vesth T.C."/>
            <person name="Visser J."/>
            <person name="Yu J.-H."/>
            <person name="Zhou M."/>
            <person name="Andersen M.R."/>
            <person name="Archer D.B."/>
            <person name="Baker S.E."/>
            <person name="Benoit I."/>
            <person name="Brakhage A.A."/>
            <person name="Braus G.H."/>
            <person name="Fischer R."/>
            <person name="Frisvad J.C."/>
            <person name="Goldman G.H."/>
            <person name="Houbraken J."/>
            <person name="Oakley B."/>
            <person name="Pocsi I."/>
            <person name="Scazzocchio C."/>
            <person name="Seiboth B."/>
            <person name="vanKuyk P.A."/>
            <person name="Wortman J."/>
            <person name="Dyer P.S."/>
            <person name="Grigoriev I.V."/>
        </authorList>
    </citation>
    <scope>NUCLEOTIDE SEQUENCE [LARGE SCALE GENOMIC DNA]</scope>
    <source>
        <strain evidence="3">DTO 134E9</strain>
    </source>
</reference>
<dbReference type="VEuPathDB" id="FungiDB:ASPWEDRAFT_170727"/>
<dbReference type="Pfam" id="PF01370">
    <property type="entry name" value="Epimerase"/>
    <property type="match status" value="1"/>
</dbReference>
<dbReference type="InterPro" id="IPR051783">
    <property type="entry name" value="NAD(P)-dependent_oxidoreduct"/>
</dbReference>
<dbReference type="SUPFAM" id="SSF51735">
    <property type="entry name" value="NAD(P)-binding Rossmann-fold domains"/>
    <property type="match status" value="1"/>
</dbReference>
<dbReference type="RefSeq" id="XP_040690916.1">
    <property type="nucleotide sequence ID" value="XM_040830668.1"/>
</dbReference>
<dbReference type="Proteomes" id="UP000184383">
    <property type="component" value="Unassembled WGS sequence"/>
</dbReference>
<evidence type="ECO:0000259" key="1">
    <source>
        <dbReference type="Pfam" id="PF01370"/>
    </source>
</evidence>
<proteinExistence type="predicted"/>
<dbReference type="Gene3D" id="3.40.50.720">
    <property type="entry name" value="NAD(P)-binding Rossmann-like Domain"/>
    <property type="match status" value="1"/>
</dbReference>
<dbReference type="GeneID" id="63746516"/>
<dbReference type="AlphaFoldDB" id="A0A1L9RQK5"/>
<protein>
    <recommendedName>
        <fullName evidence="1">NAD-dependent epimerase/dehydratase domain-containing protein</fullName>
    </recommendedName>
</protein>
<dbReference type="InterPro" id="IPR001509">
    <property type="entry name" value="Epimerase_deHydtase"/>
</dbReference>
<organism evidence="2 3">
    <name type="scientific">Aspergillus wentii DTO 134E9</name>
    <dbReference type="NCBI Taxonomy" id="1073089"/>
    <lineage>
        <taxon>Eukaryota</taxon>
        <taxon>Fungi</taxon>
        <taxon>Dikarya</taxon>
        <taxon>Ascomycota</taxon>
        <taxon>Pezizomycotina</taxon>
        <taxon>Eurotiomycetes</taxon>
        <taxon>Eurotiomycetidae</taxon>
        <taxon>Eurotiales</taxon>
        <taxon>Aspergillaceae</taxon>
        <taxon>Aspergillus</taxon>
        <taxon>Aspergillus subgen. Cremei</taxon>
    </lineage>
</organism>
<dbReference type="GO" id="GO:0004029">
    <property type="term" value="F:aldehyde dehydrogenase (NAD+) activity"/>
    <property type="evidence" value="ECO:0007669"/>
    <property type="project" value="TreeGrafter"/>
</dbReference>
<dbReference type="PANTHER" id="PTHR48079">
    <property type="entry name" value="PROTEIN YEEZ"/>
    <property type="match status" value="1"/>
</dbReference>
<dbReference type="STRING" id="1073089.A0A1L9RQK5"/>
<dbReference type="GO" id="GO:0005737">
    <property type="term" value="C:cytoplasm"/>
    <property type="evidence" value="ECO:0007669"/>
    <property type="project" value="TreeGrafter"/>
</dbReference>